<dbReference type="EMBL" id="QKYN01000022">
    <property type="protein sequence ID" value="RAG86672.1"/>
    <property type="molecule type" value="Genomic_DNA"/>
</dbReference>
<organism evidence="3 4">
    <name type="scientific">Streptacidiphilus pinicola</name>
    <dbReference type="NCBI Taxonomy" id="2219663"/>
    <lineage>
        <taxon>Bacteria</taxon>
        <taxon>Bacillati</taxon>
        <taxon>Actinomycetota</taxon>
        <taxon>Actinomycetes</taxon>
        <taxon>Kitasatosporales</taxon>
        <taxon>Streptomycetaceae</taxon>
        <taxon>Streptacidiphilus</taxon>
    </lineage>
</organism>
<dbReference type="OrthoDB" id="9789398at2"/>
<protein>
    <submittedName>
        <fullName evidence="3">Short-chain dehydrogenase</fullName>
    </submittedName>
</protein>
<name>A0A2X0INA8_9ACTN</name>
<dbReference type="SUPFAM" id="SSF51735">
    <property type="entry name" value="NAD(P)-binding Rossmann-fold domains"/>
    <property type="match status" value="1"/>
</dbReference>
<dbReference type="GO" id="GO:0016491">
    <property type="term" value="F:oxidoreductase activity"/>
    <property type="evidence" value="ECO:0007669"/>
    <property type="project" value="UniProtKB-KW"/>
</dbReference>
<dbReference type="InterPro" id="IPR020904">
    <property type="entry name" value="Sc_DH/Rdtase_CS"/>
</dbReference>
<comment type="caution">
    <text evidence="3">The sequence shown here is derived from an EMBL/GenBank/DDBJ whole genome shotgun (WGS) entry which is preliminary data.</text>
</comment>
<dbReference type="PROSITE" id="PS00061">
    <property type="entry name" value="ADH_SHORT"/>
    <property type="match status" value="1"/>
</dbReference>
<keyword evidence="2" id="KW-0560">Oxidoreductase</keyword>
<dbReference type="AlphaFoldDB" id="A0A2X0INA8"/>
<evidence type="ECO:0000313" key="4">
    <source>
        <dbReference type="Proteomes" id="UP000248889"/>
    </source>
</evidence>
<keyword evidence="4" id="KW-1185">Reference proteome</keyword>
<sequence length="254" mass="26197">MSDLEFDGLTAVVTGGASGIGLATAQLLTARGARVACLDLNPQDVPEPMVRAHVDVADEESVRAGVTWAAELLGGVDILVNNAGIGAQGGIEDNPDHEWRQVLEVNVLGVVRTTRAVLPYLRRSAAPAIVNTCSVAATAGLPDRVLYSASKGAVLAMTRAMAADLVADGIRVTCVNPGTVATPWVDRLLGRADDPADERAALRARQPLGRLVTPDEVAAAIAYLASPLAGATTGTDLAVDGGMDGLRLRPPRPS</sequence>
<dbReference type="PRINTS" id="PR00080">
    <property type="entry name" value="SDRFAMILY"/>
</dbReference>
<dbReference type="PANTHER" id="PTHR43477">
    <property type="entry name" value="DIHYDROANTICAPSIN 7-DEHYDROGENASE"/>
    <property type="match status" value="1"/>
</dbReference>
<comment type="similarity">
    <text evidence="1">Belongs to the short-chain dehydrogenases/reductases (SDR) family.</text>
</comment>
<dbReference type="InterPro" id="IPR051122">
    <property type="entry name" value="SDR_DHRS6-like"/>
</dbReference>
<evidence type="ECO:0000313" key="3">
    <source>
        <dbReference type="EMBL" id="RAG86672.1"/>
    </source>
</evidence>
<reference evidence="3 4" key="1">
    <citation type="submission" date="2018-06" db="EMBL/GenBank/DDBJ databases">
        <title>Streptacidiphilus pinicola sp. nov., isolated from pine grove soil.</title>
        <authorList>
            <person name="Roh S.G."/>
            <person name="Park S."/>
            <person name="Kim M.-K."/>
            <person name="Yun B.-R."/>
            <person name="Park J."/>
            <person name="Kim M.J."/>
            <person name="Kim Y.S."/>
            <person name="Kim S.B."/>
        </authorList>
    </citation>
    <scope>NUCLEOTIDE SEQUENCE [LARGE SCALE GENOMIC DNA]</scope>
    <source>
        <strain evidence="3 4">MMS16-CNU450</strain>
    </source>
</reference>
<proteinExistence type="inferred from homology"/>
<evidence type="ECO:0000256" key="2">
    <source>
        <dbReference type="ARBA" id="ARBA00023002"/>
    </source>
</evidence>
<dbReference type="InterPro" id="IPR002347">
    <property type="entry name" value="SDR_fam"/>
</dbReference>
<accession>A0A2X0INA8</accession>
<dbReference type="PRINTS" id="PR00081">
    <property type="entry name" value="GDHRDH"/>
</dbReference>
<evidence type="ECO:0000256" key="1">
    <source>
        <dbReference type="ARBA" id="ARBA00006484"/>
    </source>
</evidence>
<dbReference type="InterPro" id="IPR036291">
    <property type="entry name" value="NAD(P)-bd_dom_sf"/>
</dbReference>
<dbReference type="PANTHER" id="PTHR43477:SF1">
    <property type="entry name" value="DIHYDROANTICAPSIN 7-DEHYDROGENASE"/>
    <property type="match status" value="1"/>
</dbReference>
<dbReference type="Gene3D" id="3.40.50.720">
    <property type="entry name" value="NAD(P)-binding Rossmann-like Domain"/>
    <property type="match status" value="1"/>
</dbReference>
<dbReference type="CDD" id="cd05233">
    <property type="entry name" value="SDR_c"/>
    <property type="match status" value="1"/>
</dbReference>
<dbReference type="FunFam" id="3.40.50.720:FF:000084">
    <property type="entry name" value="Short-chain dehydrogenase reductase"/>
    <property type="match status" value="1"/>
</dbReference>
<dbReference type="Pfam" id="PF13561">
    <property type="entry name" value="adh_short_C2"/>
    <property type="match status" value="1"/>
</dbReference>
<dbReference type="RefSeq" id="WP_111499627.1">
    <property type="nucleotide sequence ID" value="NZ_QKYN01000022.1"/>
</dbReference>
<dbReference type="Proteomes" id="UP000248889">
    <property type="component" value="Unassembled WGS sequence"/>
</dbReference>
<gene>
    <name evidence="3" type="ORF">DN069_05155</name>
</gene>